<dbReference type="InterPro" id="IPR043872">
    <property type="entry name" value="DUF5832"/>
</dbReference>
<keyword evidence="1" id="KW-0175">Coiled coil</keyword>
<organism evidence="2">
    <name type="scientific">viral metagenome</name>
    <dbReference type="NCBI Taxonomy" id="1070528"/>
    <lineage>
        <taxon>unclassified sequences</taxon>
        <taxon>metagenomes</taxon>
        <taxon>organismal metagenomes</taxon>
    </lineage>
</organism>
<accession>A0A6C0ACL0</accession>
<proteinExistence type="predicted"/>
<evidence type="ECO:0000256" key="1">
    <source>
        <dbReference type="SAM" id="Coils"/>
    </source>
</evidence>
<protein>
    <submittedName>
        <fullName evidence="2">Uncharacterized protein</fullName>
    </submittedName>
</protein>
<name>A0A6C0ACL0_9ZZZZ</name>
<sequence>MQNAVNKKDPVCIDHLDEDEPISRQRFVCLSFITPEKVKGAKHSMVKVRGVYETMKEAETRCEELTKVDPYFDVFVGEVGKWGLITNDPEKAQNVAYQEDEMQKLAEGYKKNLNETKKMEKQRKMDLLREGDYDKTDRRSDKKAEIAARMKKKLEEKKLKKQLLEEAKDKLEETDTNLVLKEHTEKMVSKEKQLNDLEEEINEKKELSKEESERLKQTDNLVKEKEKEVKDVNKNIKKIEKLYKKLKEKQAQKSAQNSA</sequence>
<feature type="coiled-coil region" evidence="1">
    <location>
        <begin position="110"/>
        <end position="259"/>
    </location>
</feature>
<evidence type="ECO:0000313" key="2">
    <source>
        <dbReference type="EMBL" id="QHS77438.1"/>
    </source>
</evidence>
<dbReference type="AlphaFoldDB" id="A0A6C0ACL0"/>
<dbReference type="Pfam" id="PF19150">
    <property type="entry name" value="DUF5832"/>
    <property type="match status" value="1"/>
</dbReference>
<reference evidence="2" key="1">
    <citation type="journal article" date="2020" name="Nature">
        <title>Giant virus diversity and host interactions through global metagenomics.</title>
        <authorList>
            <person name="Schulz F."/>
            <person name="Roux S."/>
            <person name="Paez-Espino D."/>
            <person name="Jungbluth S."/>
            <person name="Walsh D.A."/>
            <person name="Denef V.J."/>
            <person name="McMahon K.D."/>
            <person name="Konstantinidis K.T."/>
            <person name="Eloe-Fadrosh E.A."/>
            <person name="Kyrpides N.C."/>
            <person name="Woyke T."/>
        </authorList>
    </citation>
    <scope>NUCLEOTIDE SEQUENCE</scope>
    <source>
        <strain evidence="2">GVMAG-S-1004661-13</strain>
    </source>
</reference>
<dbReference type="EMBL" id="MN740548">
    <property type="protein sequence ID" value="QHS77438.1"/>
    <property type="molecule type" value="Genomic_DNA"/>
</dbReference>